<protein>
    <submittedName>
        <fullName evidence="2">Uncharacterized protein</fullName>
    </submittedName>
</protein>
<name>A0ABN9G4U2_9NEOB</name>
<gene>
    <name evidence="2" type="ORF">SPARVUS_LOCUS13274352</name>
</gene>
<keyword evidence="3" id="KW-1185">Reference proteome</keyword>
<dbReference type="EMBL" id="CATNWA010017802">
    <property type="protein sequence ID" value="CAI9603195.1"/>
    <property type="molecule type" value="Genomic_DNA"/>
</dbReference>
<feature type="transmembrane region" description="Helical" evidence="1">
    <location>
        <begin position="6"/>
        <end position="24"/>
    </location>
</feature>
<keyword evidence="1" id="KW-1133">Transmembrane helix</keyword>
<keyword evidence="1" id="KW-0812">Transmembrane</keyword>
<keyword evidence="1" id="KW-0472">Membrane</keyword>
<accession>A0ABN9G4U2</accession>
<evidence type="ECO:0000256" key="1">
    <source>
        <dbReference type="SAM" id="Phobius"/>
    </source>
</evidence>
<sequence length="26" mass="2879">MRSLTSAHTVLIAGAWFFPYLSILSP</sequence>
<organism evidence="2 3">
    <name type="scientific">Staurois parvus</name>
    <dbReference type="NCBI Taxonomy" id="386267"/>
    <lineage>
        <taxon>Eukaryota</taxon>
        <taxon>Metazoa</taxon>
        <taxon>Chordata</taxon>
        <taxon>Craniata</taxon>
        <taxon>Vertebrata</taxon>
        <taxon>Euteleostomi</taxon>
        <taxon>Amphibia</taxon>
        <taxon>Batrachia</taxon>
        <taxon>Anura</taxon>
        <taxon>Neobatrachia</taxon>
        <taxon>Ranoidea</taxon>
        <taxon>Ranidae</taxon>
        <taxon>Staurois</taxon>
    </lineage>
</organism>
<reference evidence="2" key="1">
    <citation type="submission" date="2023-05" db="EMBL/GenBank/DDBJ databases">
        <authorList>
            <person name="Stuckert A."/>
        </authorList>
    </citation>
    <scope>NUCLEOTIDE SEQUENCE</scope>
</reference>
<comment type="caution">
    <text evidence="2">The sequence shown here is derived from an EMBL/GenBank/DDBJ whole genome shotgun (WGS) entry which is preliminary data.</text>
</comment>
<evidence type="ECO:0000313" key="2">
    <source>
        <dbReference type="EMBL" id="CAI9603195.1"/>
    </source>
</evidence>
<proteinExistence type="predicted"/>
<dbReference type="Proteomes" id="UP001162483">
    <property type="component" value="Unassembled WGS sequence"/>
</dbReference>
<evidence type="ECO:0000313" key="3">
    <source>
        <dbReference type="Proteomes" id="UP001162483"/>
    </source>
</evidence>